<evidence type="ECO:0000313" key="7">
    <source>
        <dbReference type="Proteomes" id="UP000252008"/>
    </source>
</evidence>
<dbReference type="RefSeq" id="WP_083145686.1">
    <property type="nucleotide sequence ID" value="NZ_MVID01000025.1"/>
</dbReference>
<dbReference type="STRING" id="39692.BST38_22440"/>
<organism evidence="6 7">
    <name type="scientific">Mycolicibacterium parafortuitum</name>
    <name type="common">Mycobacterium parafortuitum</name>
    <dbReference type="NCBI Taxonomy" id="39692"/>
    <lineage>
        <taxon>Bacteria</taxon>
        <taxon>Bacillati</taxon>
        <taxon>Actinomycetota</taxon>
        <taxon>Actinomycetes</taxon>
        <taxon>Mycobacteriales</taxon>
        <taxon>Mycobacteriaceae</taxon>
        <taxon>Mycolicibacterium</taxon>
    </lineage>
</organism>
<keyword evidence="2 4" id="KW-0560">Oxidoreductase</keyword>
<feature type="active site" evidence="3">
    <location>
        <position position="256"/>
    </location>
</feature>
<proteinExistence type="inferred from homology"/>
<evidence type="ECO:0000256" key="4">
    <source>
        <dbReference type="RuleBase" id="RU003345"/>
    </source>
</evidence>
<dbReference type="Gene3D" id="3.40.605.10">
    <property type="entry name" value="Aldehyde Dehydrogenase, Chain A, domain 1"/>
    <property type="match status" value="1"/>
</dbReference>
<evidence type="ECO:0000256" key="1">
    <source>
        <dbReference type="ARBA" id="ARBA00009986"/>
    </source>
</evidence>
<dbReference type="InterPro" id="IPR016161">
    <property type="entry name" value="Ald_DH/histidinol_DH"/>
</dbReference>
<dbReference type="InterPro" id="IPR029510">
    <property type="entry name" value="Ald_DH_CS_GLU"/>
</dbReference>
<dbReference type="Pfam" id="PF00171">
    <property type="entry name" value="Aldedh"/>
    <property type="match status" value="1"/>
</dbReference>
<accession>A0A375YJP9</accession>
<dbReference type="PANTHER" id="PTHR43353:SF5">
    <property type="entry name" value="SUCCINATE-SEMIALDEHYDE DEHYDROGENASE, MITOCHONDRIAL"/>
    <property type="match status" value="1"/>
</dbReference>
<evidence type="ECO:0000259" key="5">
    <source>
        <dbReference type="Pfam" id="PF00171"/>
    </source>
</evidence>
<dbReference type="PROSITE" id="PS00687">
    <property type="entry name" value="ALDEHYDE_DEHYDR_GLU"/>
    <property type="match status" value="1"/>
</dbReference>
<dbReference type="PANTHER" id="PTHR43353">
    <property type="entry name" value="SUCCINATE-SEMIALDEHYDE DEHYDROGENASE, MITOCHONDRIAL"/>
    <property type="match status" value="1"/>
</dbReference>
<evidence type="ECO:0000256" key="2">
    <source>
        <dbReference type="ARBA" id="ARBA00023002"/>
    </source>
</evidence>
<dbReference type="GO" id="GO:0004777">
    <property type="term" value="F:succinate-semialdehyde dehydrogenase (NAD+) activity"/>
    <property type="evidence" value="ECO:0007669"/>
    <property type="project" value="TreeGrafter"/>
</dbReference>
<dbReference type="InterPro" id="IPR016163">
    <property type="entry name" value="Ald_DH_C"/>
</dbReference>
<protein>
    <submittedName>
        <fullName evidence="6">Succinate semialdehyde dehydrogenase [Saccharomonospora viridis DSM]</fullName>
    </submittedName>
</protein>
<dbReference type="GO" id="GO:0009450">
    <property type="term" value="P:gamma-aminobutyric acid catabolic process"/>
    <property type="evidence" value="ECO:0007669"/>
    <property type="project" value="TreeGrafter"/>
</dbReference>
<dbReference type="InterPro" id="IPR015590">
    <property type="entry name" value="Aldehyde_DH_dom"/>
</dbReference>
<name>A0A375YJP9_MYCPF</name>
<reference evidence="6 7" key="1">
    <citation type="submission" date="2018-05" db="EMBL/GenBank/DDBJ databases">
        <authorList>
            <consortium name="IHU Genomes"/>
        </authorList>
    </citation>
    <scope>NUCLEOTIDE SEQUENCE [LARGE SCALE GENOMIC DNA]</scope>
    <source>
        <strain evidence="6 7">P7335</strain>
    </source>
</reference>
<evidence type="ECO:0000256" key="3">
    <source>
        <dbReference type="PROSITE-ProRule" id="PRU10007"/>
    </source>
</evidence>
<dbReference type="Proteomes" id="UP000252008">
    <property type="component" value="Unassembled WGS sequence"/>
</dbReference>
<dbReference type="AlphaFoldDB" id="A0A375YJP9"/>
<dbReference type="SUPFAM" id="SSF53720">
    <property type="entry name" value="ALDH-like"/>
    <property type="match status" value="1"/>
</dbReference>
<dbReference type="FunFam" id="3.40.309.10:FF:000004">
    <property type="entry name" value="Succinate-semialdehyde dehydrogenase I"/>
    <property type="match status" value="1"/>
</dbReference>
<gene>
    <name evidence="6" type="ORF">MPP7335_03118</name>
</gene>
<dbReference type="CDD" id="cd07103">
    <property type="entry name" value="ALDH_F5_SSADH_GabD"/>
    <property type="match status" value="1"/>
</dbReference>
<sequence length="487" mass="51063">MTVPDTDALSRSEAVLAGLPTPAAGPAIEVLDPATEAVIATVPDAAVQDALDAVAAADEAGALWARTPARTRADVLRRWYELLLERAEDLAVLITREMGKPLAEARAEVTYGADFVRWYSEEAVRPRGDARELPLGGAQMIARRAPVGLSVLITPWNFPLAMATRKIAPALAAGCPVVIKPAALTPLTTILAVELARQAGVPDGLVNVVTTNAAPQFSEAVLRDPRVRKVSFTGSTPVGSTLLRLAAENVLRSSMELGGNAPLIVFDDADLDRAVTGAFQAKMRNGGQSCIAANRIFVQDGIADAFLEGLTEKMASVAVGNGLADGVGLGPLIDERAVASMCRLVADATQRGATIRTGGTRPDGPGYFYTPTVLADVPADAEVATTEIFGPIAAVQRFGTEDEVIGRANDTDLGLAGYVFTESLDRALNVADRLETGLVGINQGVPSNAAAPFGGIKQSGLGREGSAEGLEEYQSIRFYNIARRETH</sequence>
<evidence type="ECO:0000313" key="6">
    <source>
        <dbReference type="EMBL" id="SRX81368.1"/>
    </source>
</evidence>
<feature type="domain" description="Aldehyde dehydrogenase" evidence="5">
    <location>
        <begin position="26"/>
        <end position="477"/>
    </location>
</feature>
<dbReference type="InterPro" id="IPR050740">
    <property type="entry name" value="Aldehyde_DH_Superfamily"/>
</dbReference>
<dbReference type="FunFam" id="3.40.605.10:FF:000007">
    <property type="entry name" value="NAD/NADP-dependent betaine aldehyde dehydrogenase"/>
    <property type="match status" value="1"/>
</dbReference>
<dbReference type="InterPro" id="IPR016162">
    <property type="entry name" value="Ald_DH_N"/>
</dbReference>
<dbReference type="EMBL" id="UEGS01000001">
    <property type="protein sequence ID" value="SRX81368.1"/>
    <property type="molecule type" value="Genomic_DNA"/>
</dbReference>
<comment type="similarity">
    <text evidence="1 4">Belongs to the aldehyde dehydrogenase family.</text>
</comment>
<dbReference type="Gene3D" id="3.40.309.10">
    <property type="entry name" value="Aldehyde Dehydrogenase, Chain A, domain 2"/>
    <property type="match status" value="1"/>
</dbReference>
<keyword evidence="7" id="KW-1185">Reference proteome</keyword>